<evidence type="ECO:0000313" key="5">
    <source>
        <dbReference type="Proteomes" id="UP000029839"/>
    </source>
</evidence>
<comment type="caution">
    <text evidence="4">The sequence shown here is derived from an EMBL/GenBank/DDBJ whole genome shotgun (WGS) entry which is preliminary data.</text>
</comment>
<reference evidence="4 5" key="1">
    <citation type="submission" date="2013-08" db="EMBL/GenBank/DDBJ databases">
        <title>Genome sequencing of Cellulomonas carbonis T26.</title>
        <authorList>
            <person name="Chen F."/>
            <person name="Li Y."/>
            <person name="Wang G."/>
        </authorList>
    </citation>
    <scope>NUCLEOTIDE SEQUENCE [LARGE SCALE GENOMIC DNA]</scope>
    <source>
        <strain evidence="4 5">T26</strain>
    </source>
</reference>
<evidence type="ECO:0000256" key="1">
    <source>
        <dbReference type="ARBA" id="ARBA00010839"/>
    </source>
</evidence>
<name>A0A0A0BWF8_9CELL</name>
<evidence type="ECO:0000256" key="2">
    <source>
        <dbReference type="HAMAP-Rule" id="MF_00612"/>
    </source>
</evidence>
<organism evidence="4 5">
    <name type="scientific">Cellulomonas carbonis T26</name>
    <dbReference type="NCBI Taxonomy" id="947969"/>
    <lineage>
        <taxon>Bacteria</taxon>
        <taxon>Bacillati</taxon>
        <taxon>Actinomycetota</taxon>
        <taxon>Actinomycetes</taxon>
        <taxon>Micrococcales</taxon>
        <taxon>Cellulomonadaceae</taxon>
        <taxon>Cellulomonas</taxon>
    </lineage>
</organism>
<dbReference type="Pfam" id="PF17775">
    <property type="entry name" value="YchJ_M-like"/>
    <property type="match status" value="1"/>
</dbReference>
<dbReference type="InterPro" id="IPR004027">
    <property type="entry name" value="SEC_C_motif"/>
</dbReference>
<dbReference type="Pfam" id="PF02810">
    <property type="entry name" value="SEC-C"/>
    <property type="match status" value="1"/>
</dbReference>
<evidence type="ECO:0000313" key="4">
    <source>
        <dbReference type="EMBL" id="KGM12042.1"/>
    </source>
</evidence>
<keyword evidence="5" id="KW-1185">Reference proteome</keyword>
<dbReference type="Proteomes" id="UP000029839">
    <property type="component" value="Unassembled WGS sequence"/>
</dbReference>
<dbReference type="OrthoDB" id="21421at2"/>
<dbReference type="HAMAP" id="MF_00612">
    <property type="entry name" value="UPF0225"/>
    <property type="match status" value="1"/>
</dbReference>
<sequence>MTRATRPSRCPCSSGLTYEECCGPFHAGASAPTAEALMRSRFSAFAVGDAEHLLRTWHPSTRPTDLVLDPGTRWYRLDVLRTDRGRLLDDDGVVEFRAFHRSPDGSGTLHEVSRFVRSGRQWLYVDGDVGTS</sequence>
<gene>
    <name evidence="4" type="ORF">N868_02605</name>
</gene>
<evidence type="ECO:0000259" key="3">
    <source>
        <dbReference type="Pfam" id="PF17775"/>
    </source>
</evidence>
<dbReference type="InterPro" id="IPR023006">
    <property type="entry name" value="YchJ-like"/>
</dbReference>
<dbReference type="InterPro" id="IPR032710">
    <property type="entry name" value="NTF2-like_dom_sf"/>
</dbReference>
<proteinExistence type="inferred from homology"/>
<reference evidence="4 5" key="2">
    <citation type="journal article" date="2015" name="Stand. Genomic Sci.">
        <title>Draft genome sequence of Cellulomonas carbonis T26(T) and comparative analysis of six Cellulomonas genomes.</title>
        <authorList>
            <person name="Zhuang W."/>
            <person name="Zhang S."/>
            <person name="Xia X."/>
            <person name="Wang G."/>
        </authorList>
    </citation>
    <scope>NUCLEOTIDE SEQUENCE [LARGE SCALE GENOMIC DNA]</scope>
    <source>
        <strain evidence="4 5">T26</strain>
    </source>
</reference>
<protein>
    <recommendedName>
        <fullName evidence="2">UPF0225 protein N868_02605</fullName>
    </recommendedName>
</protein>
<accession>A0A0A0BWF8</accession>
<dbReference type="AlphaFoldDB" id="A0A0A0BWF8"/>
<dbReference type="EMBL" id="AXCY01000009">
    <property type="protein sequence ID" value="KGM12042.1"/>
    <property type="molecule type" value="Genomic_DNA"/>
</dbReference>
<comment type="similarity">
    <text evidence="1 2">Belongs to the UPF0225 family.</text>
</comment>
<dbReference type="SUPFAM" id="SSF54427">
    <property type="entry name" value="NTF2-like"/>
    <property type="match status" value="1"/>
</dbReference>
<dbReference type="Gene3D" id="3.10.450.50">
    <property type="match status" value="1"/>
</dbReference>
<feature type="domain" description="YchJ-like middle NTF2-like" evidence="3">
    <location>
        <begin position="33"/>
        <end position="127"/>
    </location>
</feature>
<dbReference type="RefSeq" id="WP_043603338.1">
    <property type="nucleotide sequence ID" value="NZ_AXCY01000009.1"/>
</dbReference>
<dbReference type="InterPro" id="IPR048469">
    <property type="entry name" value="YchJ-like_M"/>
</dbReference>